<gene>
    <name evidence="1" type="ORF">ACFOKF_08060</name>
</gene>
<keyword evidence="2" id="KW-1185">Reference proteome</keyword>
<sequence length="533" mass="54306">MRFGFGFGPMPQRGAMAEAAVAGSLATSFALTPSVHYHPATQSATLDGAARVLACPDLMALAGLSGVNAGGVTIGPVQMTDALGRRFWRFRGADALVIANSLTALSARAVACFMVGRVHLAKNTANFFSPRYASYVDDTTNATYAGGATLRQVVTGNSAPWLYGAGVGAFSDTANGHKAIAGAQMQVIGVASRTTANGGQRLYVNEGVASVAQSGVTSTSCTGGLIGGVPASSNAITLGSATSNNTGDFFDLYEFALWNGTISNAQADAIAAAMTANYAIAAIDSQLVLEGDSITNAIPTALAVDPTSSGNMAMILTEPGSLHVPASCRVLCRGTSGAQVSDLAARRDAGNTLASALLPGGAAKNVIAIQIGRNNVSESNGKQNSAQFYAALVPLLNSGSVGYLQRGWKVAQVANIAGPTTAVTSNVLAGEDTIQKRLEAIRLLIADPGAHLPNPSFLTDCLAGPGQAYDGQLAVLHLYDVTVGGDTKFRTSADAADAASGYYDTDLTHLRLAGQQLMVTGGDTPALGYASLM</sequence>
<evidence type="ECO:0000313" key="2">
    <source>
        <dbReference type="Proteomes" id="UP001595681"/>
    </source>
</evidence>
<dbReference type="EMBL" id="JBHRVU010000004">
    <property type="protein sequence ID" value="MFC3441150.1"/>
    <property type="molecule type" value="Genomic_DNA"/>
</dbReference>
<organism evidence="1 2">
    <name type="scientific">Sphingobium rhizovicinum</name>
    <dbReference type="NCBI Taxonomy" id="432308"/>
    <lineage>
        <taxon>Bacteria</taxon>
        <taxon>Pseudomonadati</taxon>
        <taxon>Pseudomonadota</taxon>
        <taxon>Alphaproteobacteria</taxon>
        <taxon>Sphingomonadales</taxon>
        <taxon>Sphingomonadaceae</taxon>
        <taxon>Sphingobium</taxon>
    </lineage>
</organism>
<proteinExistence type="predicted"/>
<protein>
    <recommendedName>
        <fullName evidence="3">Phage tail protein</fullName>
    </recommendedName>
</protein>
<evidence type="ECO:0000313" key="1">
    <source>
        <dbReference type="EMBL" id="MFC3441150.1"/>
    </source>
</evidence>
<dbReference type="Proteomes" id="UP001595681">
    <property type="component" value="Unassembled WGS sequence"/>
</dbReference>
<dbReference type="RefSeq" id="WP_380794768.1">
    <property type="nucleotide sequence ID" value="NZ_JBHRVU010000004.1"/>
</dbReference>
<evidence type="ECO:0008006" key="3">
    <source>
        <dbReference type="Google" id="ProtNLM"/>
    </source>
</evidence>
<comment type="caution">
    <text evidence="1">The sequence shown here is derived from an EMBL/GenBank/DDBJ whole genome shotgun (WGS) entry which is preliminary data.</text>
</comment>
<reference evidence="2" key="1">
    <citation type="journal article" date="2019" name="Int. J. Syst. Evol. Microbiol.">
        <title>The Global Catalogue of Microorganisms (GCM) 10K type strain sequencing project: providing services to taxonomists for standard genome sequencing and annotation.</title>
        <authorList>
            <consortium name="The Broad Institute Genomics Platform"/>
            <consortium name="The Broad Institute Genome Sequencing Center for Infectious Disease"/>
            <person name="Wu L."/>
            <person name="Ma J."/>
        </authorList>
    </citation>
    <scope>NUCLEOTIDE SEQUENCE [LARGE SCALE GENOMIC DNA]</scope>
    <source>
        <strain evidence="2">CCM 7491</strain>
    </source>
</reference>
<name>A0ABV7ND13_9SPHN</name>
<accession>A0ABV7ND13</accession>